<proteinExistence type="predicted"/>
<keyword evidence="2" id="KW-1185">Reference proteome</keyword>
<evidence type="ECO:0000313" key="1">
    <source>
        <dbReference type="EMBL" id="PBK81270.1"/>
    </source>
</evidence>
<dbReference type="Proteomes" id="UP000217790">
    <property type="component" value="Unassembled WGS sequence"/>
</dbReference>
<dbReference type="EMBL" id="KZ293732">
    <property type="protein sequence ID" value="PBK81270.1"/>
    <property type="molecule type" value="Genomic_DNA"/>
</dbReference>
<organism evidence="1 2">
    <name type="scientific">Armillaria gallica</name>
    <name type="common">Bulbous honey fungus</name>
    <name type="synonym">Armillaria bulbosa</name>
    <dbReference type="NCBI Taxonomy" id="47427"/>
    <lineage>
        <taxon>Eukaryota</taxon>
        <taxon>Fungi</taxon>
        <taxon>Dikarya</taxon>
        <taxon>Basidiomycota</taxon>
        <taxon>Agaricomycotina</taxon>
        <taxon>Agaricomycetes</taxon>
        <taxon>Agaricomycetidae</taxon>
        <taxon>Agaricales</taxon>
        <taxon>Marasmiineae</taxon>
        <taxon>Physalacriaceae</taxon>
        <taxon>Armillaria</taxon>
    </lineage>
</organism>
<protein>
    <submittedName>
        <fullName evidence="1">Uncharacterized protein</fullName>
    </submittedName>
</protein>
<dbReference type="AlphaFoldDB" id="A0A2H3CHD7"/>
<sequence>MLNVIWMHPIYHTSGECFGNFYLFRLTTLLQRTMFIFGAHAERTEGTSHRSRRLREARQLCGGRWTCAVEVDR</sequence>
<dbReference type="InParanoid" id="A0A2H3CHD7"/>
<name>A0A2H3CHD7_ARMGA</name>
<accession>A0A2H3CHD7</accession>
<gene>
    <name evidence="1" type="ORF">ARMGADRAFT_783423</name>
</gene>
<reference evidence="2" key="1">
    <citation type="journal article" date="2017" name="Nat. Ecol. Evol.">
        <title>Genome expansion and lineage-specific genetic innovations in the forest pathogenic fungi Armillaria.</title>
        <authorList>
            <person name="Sipos G."/>
            <person name="Prasanna A.N."/>
            <person name="Walter M.C."/>
            <person name="O'Connor E."/>
            <person name="Balint B."/>
            <person name="Krizsan K."/>
            <person name="Kiss B."/>
            <person name="Hess J."/>
            <person name="Varga T."/>
            <person name="Slot J."/>
            <person name="Riley R."/>
            <person name="Boka B."/>
            <person name="Rigling D."/>
            <person name="Barry K."/>
            <person name="Lee J."/>
            <person name="Mihaltcheva S."/>
            <person name="LaButti K."/>
            <person name="Lipzen A."/>
            <person name="Waldron R."/>
            <person name="Moloney N.M."/>
            <person name="Sperisen C."/>
            <person name="Kredics L."/>
            <person name="Vagvoelgyi C."/>
            <person name="Patrignani A."/>
            <person name="Fitzpatrick D."/>
            <person name="Nagy I."/>
            <person name="Doyle S."/>
            <person name="Anderson J.B."/>
            <person name="Grigoriev I.V."/>
            <person name="Gueldener U."/>
            <person name="Muensterkoetter M."/>
            <person name="Nagy L.G."/>
        </authorList>
    </citation>
    <scope>NUCLEOTIDE SEQUENCE [LARGE SCALE GENOMIC DNA]</scope>
    <source>
        <strain evidence="2">Ar21-2</strain>
    </source>
</reference>
<evidence type="ECO:0000313" key="2">
    <source>
        <dbReference type="Proteomes" id="UP000217790"/>
    </source>
</evidence>